<dbReference type="AlphaFoldDB" id="A0A177KIA3"/>
<dbReference type="Proteomes" id="UP000077271">
    <property type="component" value="Unassembled WGS sequence"/>
</dbReference>
<dbReference type="OrthoDB" id="2932968at2"/>
<evidence type="ECO:0000313" key="2">
    <source>
        <dbReference type="Proteomes" id="UP000077271"/>
    </source>
</evidence>
<sequence length="59" mass="6839">MKIDHEKMTAEIDLMSDKMMYVVKDGQLIPHELPDYGEVTIVVMGGKVDRFENKTKRKV</sequence>
<protein>
    <recommendedName>
        <fullName evidence="3">DUF3954 domain-containing protein</fullName>
    </recommendedName>
</protein>
<reference evidence="1 2" key="1">
    <citation type="submission" date="2016-01" db="EMBL/GenBank/DDBJ databases">
        <title>Investigation of taxonomic status of Bacillus aminovorans.</title>
        <authorList>
            <person name="Verma A."/>
            <person name="Pal Y."/>
            <person name="Krishnamurthi S."/>
        </authorList>
    </citation>
    <scope>NUCLEOTIDE SEQUENCE [LARGE SCALE GENOMIC DNA]</scope>
    <source>
        <strain evidence="1 2">DSM 4337</strain>
    </source>
</reference>
<accession>A0A177KIA3</accession>
<gene>
    <name evidence="1" type="ORF">AWH48_12135</name>
</gene>
<dbReference type="EMBL" id="LQWZ01000036">
    <property type="protein sequence ID" value="OAH53099.1"/>
    <property type="molecule type" value="Genomic_DNA"/>
</dbReference>
<proteinExistence type="predicted"/>
<comment type="caution">
    <text evidence="1">The sequence shown here is derived from an EMBL/GenBank/DDBJ whole genome shotgun (WGS) entry which is preliminary data.</text>
</comment>
<evidence type="ECO:0008006" key="3">
    <source>
        <dbReference type="Google" id="ProtNLM"/>
    </source>
</evidence>
<organism evidence="1 2">
    <name type="scientific">Domibacillus aminovorans</name>
    <dbReference type="NCBI Taxonomy" id="29332"/>
    <lineage>
        <taxon>Bacteria</taxon>
        <taxon>Bacillati</taxon>
        <taxon>Bacillota</taxon>
        <taxon>Bacilli</taxon>
        <taxon>Bacillales</taxon>
        <taxon>Bacillaceae</taxon>
        <taxon>Domibacillus</taxon>
    </lineage>
</organism>
<name>A0A177KIA3_9BACI</name>
<evidence type="ECO:0000313" key="1">
    <source>
        <dbReference type="EMBL" id="OAH53099.1"/>
    </source>
</evidence>
<dbReference type="RefSeq" id="WP_063975492.1">
    <property type="nucleotide sequence ID" value="NZ_LQWZ01000036.1"/>
</dbReference>